<keyword evidence="1" id="KW-0805">Transcription regulation</keyword>
<sequence>MRGNIVRLRGGAGWLWLVRAGEALNGPVSGWPEGMRDEDDACRGVLLDLSRTNLLSAAAAGSTIERMVVLRQQGRRVWLAGVGPGIERVLRRADRDDLLATGRQDILQPSVEAALAAAASAYADATDLAHAMARPDGGHAKATLVEVGGGPRTCAGAGAGREETRSGREMRDGRRKARGRPVVALAGGVVGSRYGLDGDAALELLVATSQRHNMKLRALAASVAMVVPPQPGGAQWFPGRSRRPAPALSFLEGRPVAKANPSEVLAALLRSVLEVAWADMGNAQLADPMTGDLWIEAQRGHSEEFLDYFDYVAGPGHASKDPAGDTDSGAPAVDRSSSHLAAARGVQVAVLDVPHDALYDAPGQAVMRDSGSVACHSVPIALPTGELLGMVTCHYRHPAAISRVLVAGRTYALDHPAGQAAAWLDWYRRTIVLDALEDLHTRARALRAGD</sequence>
<dbReference type="SUPFAM" id="SSF52091">
    <property type="entry name" value="SpoIIaa-like"/>
    <property type="match status" value="1"/>
</dbReference>
<dbReference type="AlphaFoldDB" id="A0A1I2JYR4"/>
<dbReference type="SMART" id="SM01012">
    <property type="entry name" value="ANTAR"/>
    <property type="match status" value="1"/>
</dbReference>
<dbReference type="InterPro" id="IPR002645">
    <property type="entry name" value="STAS_dom"/>
</dbReference>
<feature type="region of interest" description="Disordered" evidence="3">
    <location>
        <begin position="149"/>
        <end position="178"/>
    </location>
</feature>
<feature type="compositionally biased region" description="Basic and acidic residues" evidence="3">
    <location>
        <begin position="160"/>
        <end position="172"/>
    </location>
</feature>
<dbReference type="Pfam" id="PF03861">
    <property type="entry name" value="ANTAR"/>
    <property type="match status" value="1"/>
</dbReference>
<keyword evidence="7" id="KW-1185">Reference proteome</keyword>
<feature type="domain" description="STAS" evidence="4">
    <location>
        <begin position="45"/>
        <end position="118"/>
    </location>
</feature>
<evidence type="ECO:0000259" key="5">
    <source>
        <dbReference type="PROSITE" id="PS50921"/>
    </source>
</evidence>
<dbReference type="InterPro" id="IPR036513">
    <property type="entry name" value="STAS_dom_sf"/>
</dbReference>
<dbReference type="Gene3D" id="3.30.750.24">
    <property type="entry name" value="STAS domain"/>
    <property type="match status" value="1"/>
</dbReference>
<organism evidence="6 7">
    <name type="scientific">Actinacidiphila alni</name>
    <dbReference type="NCBI Taxonomy" id="380248"/>
    <lineage>
        <taxon>Bacteria</taxon>
        <taxon>Bacillati</taxon>
        <taxon>Actinomycetota</taxon>
        <taxon>Actinomycetes</taxon>
        <taxon>Kitasatosporales</taxon>
        <taxon>Streptomycetaceae</taxon>
        <taxon>Actinacidiphila</taxon>
    </lineage>
</organism>
<dbReference type="STRING" id="380248.SAMN05216251_120100"/>
<gene>
    <name evidence="6" type="ORF">SAMN05216251_120100</name>
</gene>
<dbReference type="RefSeq" id="WP_143120657.1">
    <property type="nucleotide sequence ID" value="NZ_FONG01000020.1"/>
</dbReference>
<dbReference type="InterPro" id="IPR029016">
    <property type="entry name" value="GAF-like_dom_sf"/>
</dbReference>
<dbReference type="Gene3D" id="1.10.10.10">
    <property type="entry name" value="Winged helix-like DNA-binding domain superfamily/Winged helix DNA-binding domain"/>
    <property type="match status" value="1"/>
</dbReference>
<name>A0A1I2JYR4_9ACTN</name>
<dbReference type="InterPro" id="IPR036388">
    <property type="entry name" value="WH-like_DNA-bd_sf"/>
</dbReference>
<dbReference type="InterPro" id="IPR005561">
    <property type="entry name" value="ANTAR"/>
</dbReference>
<dbReference type="EMBL" id="FONG01000020">
    <property type="protein sequence ID" value="SFF59263.1"/>
    <property type="molecule type" value="Genomic_DNA"/>
</dbReference>
<evidence type="ECO:0000313" key="7">
    <source>
        <dbReference type="Proteomes" id="UP000199323"/>
    </source>
</evidence>
<evidence type="ECO:0000256" key="1">
    <source>
        <dbReference type="ARBA" id="ARBA00023015"/>
    </source>
</evidence>
<feature type="domain" description="ANTAR" evidence="5">
    <location>
        <begin position="163"/>
        <end position="224"/>
    </location>
</feature>
<reference evidence="7" key="1">
    <citation type="submission" date="2016-10" db="EMBL/GenBank/DDBJ databases">
        <authorList>
            <person name="Varghese N."/>
            <person name="Submissions S."/>
        </authorList>
    </citation>
    <scope>NUCLEOTIDE SEQUENCE [LARGE SCALE GENOMIC DNA]</scope>
    <source>
        <strain evidence="7">CGMCC 4.3510</strain>
    </source>
</reference>
<dbReference type="Gene3D" id="3.30.450.40">
    <property type="match status" value="1"/>
</dbReference>
<keyword evidence="2" id="KW-0804">Transcription</keyword>
<dbReference type="OrthoDB" id="4694899at2"/>
<accession>A0A1I2JYR4</accession>
<dbReference type="GO" id="GO:0003723">
    <property type="term" value="F:RNA binding"/>
    <property type="evidence" value="ECO:0007669"/>
    <property type="project" value="InterPro"/>
</dbReference>
<proteinExistence type="predicted"/>
<dbReference type="Proteomes" id="UP000199323">
    <property type="component" value="Unassembled WGS sequence"/>
</dbReference>
<evidence type="ECO:0000256" key="2">
    <source>
        <dbReference type="ARBA" id="ARBA00023163"/>
    </source>
</evidence>
<evidence type="ECO:0000256" key="3">
    <source>
        <dbReference type="SAM" id="MobiDB-lite"/>
    </source>
</evidence>
<dbReference type="SUPFAM" id="SSF55781">
    <property type="entry name" value="GAF domain-like"/>
    <property type="match status" value="1"/>
</dbReference>
<protein>
    <submittedName>
        <fullName evidence="6">ANTAR domain-containing protein</fullName>
    </submittedName>
</protein>
<evidence type="ECO:0000313" key="6">
    <source>
        <dbReference type="EMBL" id="SFF59263.1"/>
    </source>
</evidence>
<dbReference type="PROSITE" id="PS50921">
    <property type="entry name" value="ANTAR"/>
    <property type="match status" value="1"/>
</dbReference>
<evidence type="ECO:0000259" key="4">
    <source>
        <dbReference type="PROSITE" id="PS50801"/>
    </source>
</evidence>
<dbReference type="PROSITE" id="PS50801">
    <property type="entry name" value="STAS"/>
    <property type="match status" value="1"/>
</dbReference>